<evidence type="ECO:0000313" key="2">
    <source>
        <dbReference type="Proteomes" id="UP001165160"/>
    </source>
</evidence>
<evidence type="ECO:0000313" key="1">
    <source>
        <dbReference type="EMBL" id="GMI08854.1"/>
    </source>
</evidence>
<accession>A0A9W7FB35</accession>
<reference evidence="2" key="1">
    <citation type="journal article" date="2023" name="Commun. Biol.">
        <title>Genome analysis of Parmales, the sister group of diatoms, reveals the evolutionary specialization of diatoms from phago-mixotrophs to photoautotrophs.</title>
        <authorList>
            <person name="Ban H."/>
            <person name="Sato S."/>
            <person name="Yoshikawa S."/>
            <person name="Yamada K."/>
            <person name="Nakamura Y."/>
            <person name="Ichinomiya M."/>
            <person name="Sato N."/>
            <person name="Blanc-Mathieu R."/>
            <person name="Endo H."/>
            <person name="Kuwata A."/>
            <person name="Ogata H."/>
        </authorList>
    </citation>
    <scope>NUCLEOTIDE SEQUENCE [LARGE SCALE GENOMIC DNA]</scope>
    <source>
        <strain evidence="2">NIES 3699</strain>
    </source>
</reference>
<dbReference type="AlphaFoldDB" id="A0A9W7FB35"/>
<organism evidence="1 2">
    <name type="scientific">Triparma verrucosa</name>
    <dbReference type="NCBI Taxonomy" id="1606542"/>
    <lineage>
        <taxon>Eukaryota</taxon>
        <taxon>Sar</taxon>
        <taxon>Stramenopiles</taxon>
        <taxon>Ochrophyta</taxon>
        <taxon>Bolidophyceae</taxon>
        <taxon>Parmales</taxon>
        <taxon>Triparmaceae</taxon>
        <taxon>Triparma</taxon>
    </lineage>
</organism>
<feature type="non-terminal residue" evidence="1">
    <location>
        <position position="899"/>
    </location>
</feature>
<sequence length="899" mass="98429">MTCEIQLKDAITCLSRSAFAALEQPLMDYIRPKLEALGSDEGIKLAKGLFSNDMRSYMQHQWDNNIPFDAYTSCTIMRVKFDVLRADTDADDNVYAKLGAILKWRHASNHGRAGLREVKDLLRSVNGFLELLGSEQHVLLDPLIAAADKLLIAVYNDNTEEVLKAFEAPLVRIAASVLHEELHGFSHAMLNFMVGEGLFHQDVLSLVSKEEDPIDAVELVLLSAFNSKKKVKKNLGSFDKLLLSSDIKSDLHKIAKKSGAALPKDLPSSDDIETVNSMRHGVTAVESDAVTSFASYRALSARVATLRSIYGLQAPHCDTFMANHSLSQPADTFTVTVTGLDLVENSGRLEFRNPAPAKSSSIHERQCCTDLIAAATPAARILCHGNTGHGKTQAVIGALSKLPGSKRWIEASHLPSALEDLAAMGTDQCITYGYQTFTEKTPEERTDNFALECWRELEKGRNNTGWIVVFDDVESDDQLDALLAALPEENGVAFFTMQGAPEVQNSLLTKSVEVPLCTVDEGLDLMYTVIKSTYPPAYNQLCPFEDEHLEKARTLIEELGGLPVLLSLIARKIANESGAYVKFMKKPTVGASPPPHPVLDAYDAFTLNLKGLDEIEGQYVDRQHWKQTCGAVKTVFEPLDESLKEVAFLAAMLSNKKSQYGISAASATLRALSSFLGGKDNLTEEEQVLADVIGGGEDFEKWREDVINFCEVSLIAEKPEENAHFPVPHLHGVNQRAIIALFRKGSSAKALSIERALASFFEVEFLGPALKDKQSKGLLASSLVDNAEHFYKVCLPTGIAKKGKKEETMRVVRAMAKTGRPSTTQAIMKKMEGGSAKVDGTYGHSIIIDSFANSGQPAKAEGWLQKMIDLQDERTKPDEVTYSSVINAWASAEAGREGA</sequence>
<dbReference type="Gene3D" id="1.25.40.10">
    <property type="entry name" value="Tetratricopeptide repeat domain"/>
    <property type="match status" value="1"/>
</dbReference>
<dbReference type="EMBL" id="BRXX01000389">
    <property type="protein sequence ID" value="GMI08854.1"/>
    <property type="molecule type" value="Genomic_DNA"/>
</dbReference>
<dbReference type="InterPro" id="IPR027417">
    <property type="entry name" value="P-loop_NTPase"/>
</dbReference>
<protein>
    <submittedName>
        <fullName evidence="1">Uncharacterized protein</fullName>
    </submittedName>
</protein>
<dbReference type="Proteomes" id="UP001165160">
    <property type="component" value="Unassembled WGS sequence"/>
</dbReference>
<name>A0A9W7FB35_9STRA</name>
<proteinExistence type="predicted"/>
<dbReference type="InterPro" id="IPR011990">
    <property type="entry name" value="TPR-like_helical_dom_sf"/>
</dbReference>
<comment type="caution">
    <text evidence="1">The sequence shown here is derived from an EMBL/GenBank/DDBJ whole genome shotgun (WGS) entry which is preliminary data.</text>
</comment>
<gene>
    <name evidence="1" type="ORF">TrVE_jg9</name>
</gene>
<keyword evidence="2" id="KW-1185">Reference proteome</keyword>
<dbReference type="SUPFAM" id="SSF52540">
    <property type="entry name" value="P-loop containing nucleoside triphosphate hydrolases"/>
    <property type="match status" value="1"/>
</dbReference>